<organism evidence="2 3">
    <name type="scientific">Castanea mollissima</name>
    <name type="common">Chinese chestnut</name>
    <dbReference type="NCBI Taxonomy" id="60419"/>
    <lineage>
        <taxon>Eukaryota</taxon>
        <taxon>Viridiplantae</taxon>
        <taxon>Streptophyta</taxon>
        <taxon>Embryophyta</taxon>
        <taxon>Tracheophyta</taxon>
        <taxon>Spermatophyta</taxon>
        <taxon>Magnoliopsida</taxon>
        <taxon>eudicotyledons</taxon>
        <taxon>Gunneridae</taxon>
        <taxon>Pentapetalae</taxon>
        <taxon>rosids</taxon>
        <taxon>fabids</taxon>
        <taxon>Fagales</taxon>
        <taxon>Fagaceae</taxon>
        <taxon>Castanea</taxon>
    </lineage>
</organism>
<evidence type="ECO:0000256" key="1">
    <source>
        <dbReference type="SAM" id="MobiDB-lite"/>
    </source>
</evidence>
<proteinExistence type="predicted"/>
<gene>
    <name evidence="2" type="ORF">CMV_009703</name>
</gene>
<feature type="compositionally biased region" description="Low complexity" evidence="1">
    <location>
        <begin position="21"/>
        <end position="44"/>
    </location>
</feature>
<keyword evidence="3" id="KW-1185">Reference proteome</keyword>
<evidence type="ECO:0000313" key="2">
    <source>
        <dbReference type="EMBL" id="KAF3966184.1"/>
    </source>
</evidence>
<comment type="caution">
    <text evidence="2">The sequence shown here is derived from an EMBL/GenBank/DDBJ whole genome shotgun (WGS) entry which is preliminary data.</text>
</comment>
<accession>A0A8J4RJV6</accession>
<dbReference type="Proteomes" id="UP000737018">
    <property type="component" value="Unassembled WGS sequence"/>
</dbReference>
<name>A0A8J4RJV6_9ROSI</name>
<protein>
    <submittedName>
        <fullName evidence="2">Uncharacterized protein</fullName>
    </submittedName>
</protein>
<feature type="compositionally biased region" description="Acidic residues" evidence="1">
    <location>
        <begin position="1"/>
        <end position="15"/>
    </location>
</feature>
<evidence type="ECO:0000313" key="3">
    <source>
        <dbReference type="Proteomes" id="UP000737018"/>
    </source>
</evidence>
<feature type="region of interest" description="Disordered" evidence="1">
    <location>
        <begin position="1"/>
        <end position="67"/>
    </location>
</feature>
<dbReference type="AlphaFoldDB" id="A0A8J4RJV6"/>
<dbReference type="EMBL" id="JRKL02001081">
    <property type="protein sequence ID" value="KAF3966184.1"/>
    <property type="molecule type" value="Genomic_DNA"/>
</dbReference>
<reference evidence="2" key="1">
    <citation type="submission" date="2020-03" db="EMBL/GenBank/DDBJ databases">
        <title>Castanea mollissima Vanexum genome sequencing.</title>
        <authorList>
            <person name="Staton M."/>
        </authorList>
    </citation>
    <scope>NUCLEOTIDE SEQUENCE</scope>
    <source>
        <tissue evidence="2">Leaf</tissue>
    </source>
</reference>
<sequence length="152" mass="17454">MEDEEEEEEEEEEEDRLSTDSSSSSHPPQTLTDSSIILTDSSSSSPPPPKLMHHRTEAHASSPTHAPPPTLFIIFLTHLRRPAPFIRHPSTICRFCIWPLVEEPKREREKWRRFLKLHLAIQRSERRSSKPSALSATPLTKALVTSKVFTFF</sequence>